<dbReference type="GO" id="GO:0000309">
    <property type="term" value="F:nicotinamide-nucleotide adenylyltransferase activity"/>
    <property type="evidence" value="ECO:0007669"/>
    <property type="project" value="TreeGrafter"/>
</dbReference>
<comment type="caution">
    <text evidence="1">The sequence shown here is derived from an EMBL/GenBank/DDBJ whole genome shotgun (WGS) entry which is preliminary data.</text>
</comment>
<dbReference type="EMBL" id="NRSZ01001037">
    <property type="protein sequence ID" value="PNY23823.1"/>
    <property type="molecule type" value="Genomic_DNA"/>
</dbReference>
<dbReference type="Gene3D" id="3.40.50.620">
    <property type="entry name" value="HUPs"/>
    <property type="match status" value="1"/>
</dbReference>
<accession>A0A2K3Q8N2</accession>
<dbReference type="GO" id="GO:0005634">
    <property type="term" value="C:nucleus"/>
    <property type="evidence" value="ECO:0007669"/>
    <property type="project" value="TreeGrafter"/>
</dbReference>
<dbReference type="InterPro" id="IPR014729">
    <property type="entry name" value="Rossmann-like_a/b/a_fold"/>
</dbReference>
<dbReference type="GO" id="GO:0005737">
    <property type="term" value="C:cytoplasm"/>
    <property type="evidence" value="ECO:0007669"/>
    <property type="project" value="TreeGrafter"/>
</dbReference>
<gene>
    <name evidence="1" type="ORF">TCAP_06234</name>
</gene>
<keyword evidence="1" id="KW-0808">Transferase</keyword>
<reference evidence="1 2" key="1">
    <citation type="submission" date="2017-08" db="EMBL/GenBank/DDBJ databases">
        <title>Harnessing the power of phylogenomics to disentangle the directionality and signatures of interkingdom host jumping in the parasitic fungal genus Tolypocladium.</title>
        <authorList>
            <person name="Quandt C.A."/>
            <person name="Patterson W."/>
            <person name="Spatafora J.W."/>
        </authorList>
    </citation>
    <scope>NUCLEOTIDE SEQUENCE [LARGE SCALE GENOMIC DNA]</scope>
    <source>
        <strain evidence="1 2">CBS 113982</strain>
    </source>
</reference>
<dbReference type="STRING" id="45235.A0A2K3Q8N2"/>
<protein>
    <submittedName>
        <fullName evidence="1">Nucleotidylyl transferase</fullName>
    </submittedName>
</protein>
<sequence>MQPNPKQLVDFFSRSLASFHASHDALRILCTLPHRSSDSSPAPRRPRKSARRLVVLDSSFNPPTRAHAQMARSAVRDAGSRAEDGEEAAARLMLLLAVNNADKAPRPASFALRLAMMEGFARQLGGGMEVDVAVTRMPFFHEKARAIAESGFYGEPEQVFLAGFDTLIRIFNPKYYDKATAPREEASSPWPEPQQTPMQAVLGPFFARARLRVTMRPQDAWGTQEEQRAYVRGLEDGVLEDVGGRREWAQRVEVVDGDGMGGVSSSRVREVVREGGVGEVDGMVDGEVMSWIEAEGLYRE</sequence>
<organism evidence="1 2">
    <name type="scientific">Tolypocladium capitatum</name>
    <dbReference type="NCBI Taxonomy" id="45235"/>
    <lineage>
        <taxon>Eukaryota</taxon>
        <taxon>Fungi</taxon>
        <taxon>Dikarya</taxon>
        <taxon>Ascomycota</taxon>
        <taxon>Pezizomycotina</taxon>
        <taxon>Sordariomycetes</taxon>
        <taxon>Hypocreomycetidae</taxon>
        <taxon>Hypocreales</taxon>
        <taxon>Ophiocordycipitaceae</taxon>
        <taxon>Tolypocladium</taxon>
    </lineage>
</organism>
<dbReference type="Proteomes" id="UP000236621">
    <property type="component" value="Unassembled WGS sequence"/>
</dbReference>
<dbReference type="OrthoDB" id="5591297at2759"/>
<dbReference type="PANTHER" id="PTHR31285:SF0">
    <property type="entry name" value="NICOTINAMIDE MONONUCLEOTIDE ADENYLYLTRANSFERASE"/>
    <property type="match status" value="1"/>
</dbReference>
<dbReference type="PANTHER" id="PTHR31285">
    <property type="entry name" value="NICOTINAMIDE MONONUCLEOTIDE ADENYLYLTRANSFERASE"/>
    <property type="match status" value="1"/>
</dbReference>
<dbReference type="SUPFAM" id="SSF52374">
    <property type="entry name" value="Nucleotidylyl transferase"/>
    <property type="match status" value="1"/>
</dbReference>
<dbReference type="AlphaFoldDB" id="A0A2K3Q8N2"/>
<name>A0A2K3Q8N2_9HYPO</name>
<proteinExistence type="predicted"/>
<evidence type="ECO:0000313" key="1">
    <source>
        <dbReference type="EMBL" id="PNY23823.1"/>
    </source>
</evidence>
<keyword evidence="2" id="KW-1185">Reference proteome</keyword>
<dbReference type="GO" id="GO:0016887">
    <property type="term" value="F:ATP hydrolysis activity"/>
    <property type="evidence" value="ECO:0007669"/>
    <property type="project" value="TreeGrafter"/>
</dbReference>
<evidence type="ECO:0000313" key="2">
    <source>
        <dbReference type="Proteomes" id="UP000236621"/>
    </source>
</evidence>